<evidence type="ECO:0000256" key="4">
    <source>
        <dbReference type="ARBA" id="ARBA00023136"/>
    </source>
</evidence>
<feature type="transmembrane region" description="Helical" evidence="5">
    <location>
        <begin position="90"/>
        <end position="110"/>
    </location>
</feature>
<feature type="transmembrane region" description="Helical" evidence="5">
    <location>
        <begin position="134"/>
        <end position="153"/>
    </location>
</feature>
<dbReference type="PANTHER" id="PTHR39344:SF1">
    <property type="entry name" value="UPF0182 PROTEIN SLL1060"/>
    <property type="match status" value="1"/>
</dbReference>
<sequence length="940" mass="103578">MRWLAALALLFGLLLLIARLGIERLWFAQFGAEMVVMRRWLLQLLGFAVVMGLGVPLQLQQLNRCWRLRQQAASKDLPQSPLVVLGQRRLLLVLGVLLLLLAAGLTYLMVQARDLIAAPFSGQVITGIPVLADLRPLVVVALAAGLLVPLLLWPLTTLRISLATALAGSATALARGWSLWLPALLAVPFHEADPVTGFDLRFTVLQLPALHLLISVVMAQAVVGLAGCLWLTCTEGTSLSELRFPGLSSLQQRVLQPQLAVLALMAAFSNALSPFDLMVQGSGVASGAGFVDLHVRLPLRLLFSGLLLLTALGLLVPLPKGWLRRGALIPLALTALAVPITEWIVAPLVQRFLVQPRELVLESPYLARSIAATRQAFGLESVQTLTLQPRQNLTAADLAQAPGTLANIRLWDSKPLLEANRQLQQLRLYYRFPSAAVDRYPLGSDPARQGSQMVFIAARELDTGALPKDSRTWLNRHLVFTHGYGFTVSPVNAFGPDGLPLYFVKDLGRSGRVQGIPQLGLPDYTVRQALPVGRPRLYFGSAKAPYVIAPTKVREFDYSEGELNIYSHYGGAGGVAIYGPLERLMAAAYLPEPRLLFTGSLQPNSRLLLRRQVSERLAALAPFLRFESQPYLVTARVPSTPGYDPGQHQYWLLDGFTNSRSYPYSDANPSGIRYLRNPVKAVVDAHSGKVWLYVNDPSDPIQRTWQKAFPELFRPLSAMPKSLLAHIQVPQSQFQVQAERLLRYHVTDVRTFYSGDDVWSMPLEIYGSSNTPVRPYHVTVQLPGESKPEFVLLLPFSPLKRPNMVGWLAVRNDPPNYGQQLLVRFPQQRLLLGPQQISSLIEQDPAISYQFGLWNRAGSSVIHGNLLVLPVGRGLLYVEPIYLQSKNNNLPTLVRVVVTDGTNFVMERNLQDALAKLVSSKNGVVTGRSLTLAGTAGRRQ</sequence>
<dbReference type="HAMAP" id="MF_01600">
    <property type="entry name" value="UPF0182"/>
    <property type="match status" value="1"/>
</dbReference>
<evidence type="ECO:0000256" key="2">
    <source>
        <dbReference type="ARBA" id="ARBA00022692"/>
    </source>
</evidence>
<evidence type="ECO:0000256" key="1">
    <source>
        <dbReference type="ARBA" id="ARBA00022475"/>
    </source>
</evidence>
<dbReference type="GO" id="GO:0005576">
    <property type="term" value="C:extracellular region"/>
    <property type="evidence" value="ECO:0007669"/>
    <property type="project" value="TreeGrafter"/>
</dbReference>
<feature type="transmembrane region" description="Helical" evidence="5">
    <location>
        <begin position="328"/>
        <end position="349"/>
    </location>
</feature>
<keyword evidence="4 5" id="KW-0472">Membrane</keyword>
<dbReference type="InterPro" id="IPR005372">
    <property type="entry name" value="UPF0182"/>
</dbReference>
<evidence type="ECO:0000313" key="7">
    <source>
        <dbReference type="Proteomes" id="UP000243002"/>
    </source>
</evidence>
<comment type="subcellular location">
    <subcellularLocation>
        <location evidence="5">Cell membrane</location>
        <topology evidence="5">Multi-pass membrane protein</topology>
    </subcellularLocation>
</comment>
<dbReference type="EMBL" id="PXXO01000001">
    <property type="protein sequence ID" value="PSJ07535.1"/>
    <property type="molecule type" value="Genomic_DNA"/>
</dbReference>
<dbReference type="Pfam" id="PF03699">
    <property type="entry name" value="UPF0182"/>
    <property type="match status" value="1"/>
</dbReference>
<dbReference type="OrthoDB" id="9763654at2"/>
<keyword evidence="7" id="KW-1185">Reference proteome</keyword>
<evidence type="ECO:0000256" key="3">
    <source>
        <dbReference type="ARBA" id="ARBA00022989"/>
    </source>
</evidence>
<keyword evidence="3 5" id="KW-1133">Transmembrane helix</keyword>
<dbReference type="Proteomes" id="UP000243002">
    <property type="component" value="Unassembled WGS sequence"/>
</dbReference>
<evidence type="ECO:0000256" key="5">
    <source>
        <dbReference type="HAMAP-Rule" id="MF_01600"/>
    </source>
</evidence>
<feature type="transmembrane region" description="Helical" evidence="5">
    <location>
        <begin position="209"/>
        <end position="233"/>
    </location>
</feature>
<proteinExistence type="inferred from homology"/>
<feature type="transmembrane region" description="Helical" evidence="5">
    <location>
        <begin position="165"/>
        <end position="189"/>
    </location>
</feature>
<accession>A0A2P7N234</accession>
<gene>
    <name evidence="6" type="ORF">C7K55_01260</name>
</gene>
<feature type="transmembrane region" description="Helical" evidence="5">
    <location>
        <begin position="40"/>
        <end position="59"/>
    </location>
</feature>
<comment type="caution">
    <text evidence="6">The sequence shown here is derived from an EMBL/GenBank/DDBJ whole genome shotgun (WGS) entry which is preliminary data.</text>
</comment>
<name>A0A2P7N234_9CYAN</name>
<reference evidence="6 7" key="1">
    <citation type="journal article" date="2018" name="Environ. Microbiol.">
        <title>Ecological and genomic features of two widespread freshwater picocyanobacteria.</title>
        <authorList>
            <person name="Cabello-Yeves P.J."/>
            <person name="Picazo A."/>
            <person name="Camacho A."/>
            <person name="Callieri C."/>
            <person name="Rosselli R."/>
            <person name="Roda-Garcia J.J."/>
            <person name="Coutinho F.H."/>
            <person name="Rodriguez-Valera F."/>
        </authorList>
    </citation>
    <scope>NUCLEOTIDE SEQUENCE [LARGE SCALE GENOMIC DNA]</scope>
    <source>
        <strain evidence="6 7">Tous</strain>
    </source>
</reference>
<organism evidence="6 7">
    <name type="scientific">Cyanobium usitatum str. Tous</name>
    <dbReference type="NCBI Taxonomy" id="2116684"/>
    <lineage>
        <taxon>Bacteria</taxon>
        <taxon>Bacillati</taxon>
        <taxon>Cyanobacteriota</taxon>
        <taxon>Cyanophyceae</taxon>
        <taxon>Synechococcales</taxon>
        <taxon>Prochlorococcaceae</taxon>
        <taxon>Cyanobium</taxon>
    </lineage>
</organism>
<evidence type="ECO:0000313" key="6">
    <source>
        <dbReference type="EMBL" id="PSJ07535.1"/>
    </source>
</evidence>
<keyword evidence="2 5" id="KW-0812">Transmembrane</keyword>
<feature type="transmembrane region" description="Helical" evidence="5">
    <location>
        <begin position="297"/>
        <end position="316"/>
    </location>
</feature>
<protein>
    <recommendedName>
        <fullName evidence="5">UPF0182 protein C7K55_01260</fullName>
    </recommendedName>
</protein>
<keyword evidence="1 5" id="KW-1003">Cell membrane</keyword>
<dbReference type="GO" id="GO:0005886">
    <property type="term" value="C:plasma membrane"/>
    <property type="evidence" value="ECO:0007669"/>
    <property type="project" value="UniProtKB-SubCell"/>
</dbReference>
<dbReference type="AlphaFoldDB" id="A0A2P7N234"/>
<feature type="transmembrane region" description="Helical" evidence="5">
    <location>
        <begin position="254"/>
        <end position="272"/>
    </location>
</feature>
<dbReference type="PANTHER" id="PTHR39344">
    <property type="entry name" value="UPF0182 PROTEIN SLL1060"/>
    <property type="match status" value="1"/>
</dbReference>
<comment type="similarity">
    <text evidence="5">Belongs to the UPF0182 family.</text>
</comment>